<dbReference type="Proteomes" id="UP000588491">
    <property type="component" value="Unassembled WGS sequence"/>
</dbReference>
<proteinExistence type="inferred from homology"/>
<comment type="similarity">
    <text evidence="9 10">Belongs to the ComGC family.</text>
</comment>
<evidence type="ECO:0000256" key="2">
    <source>
        <dbReference type="ARBA" id="ARBA00004241"/>
    </source>
</evidence>
<dbReference type="GO" id="GO:0005886">
    <property type="term" value="C:plasma membrane"/>
    <property type="evidence" value="ECO:0007669"/>
    <property type="project" value="UniProtKB-SubCell"/>
</dbReference>
<dbReference type="InterPro" id="IPR012902">
    <property type="entry name" value="N_methyl_site"/>
</dbReference>
<keyword evidence="7 10" id="KW-0472">Membrane</keyword>
<evidence type="ECO:0000256" key="8">
    <source>
        <dbReference type="ARBA" id="ARBA00023287"/>
    </source>
</evidence>
<comment type="subunit">
    <text evidence="10">Homodimer.</text>
</comment>
<keyword evidence="5 10" id="KW-0812">Transmembrane</keyword>
<comment type="caution">
    <text evidence="11">The sequence shown here is derived from an EMBL/GenBank/DDBJ whole genome shotgun (WGS) entry which is preliminary data.</text>
</comment>
<dbReference type="EMBL" id="JABBPK010000001">
    <property type="protein sequence ID" value="NMO78438.1"/>
    <property type="molecule type" value="Genomic_DNA"/>
</dbReference>
<dbReference type="InterPro" id="IPR045584">
    <property type="entry name" value="Pilin-like"/>
</dbReference>
<keyword evidence="12" id="KW-1185">Reference proteome</keyword>
<keyword evidence="3 10" id="KW-1003">Cell membrane</keyword>
<keyword evidence="10" id="KW-0813">Transport</keyword>
<organism evidence="11 12">
    <name type="scientific">Niallia alba</name>
    <dbReference type="NCBI Taxonomy" id="2729105"/>
    <lineage>
        <taxon>Bacteria</taxon>
        <taxon>Bacillati</taxon>
        <taxon>Bacillota</taxon>
        <taxon>Bacilli</taxon>
        <taxon>Bacillales</taxon>
        <taxon>Bacillaceae</taxon>
        <taxon>Niallia</taxon>
    </lineage>
</organism>
<gene>
    <name evidence="11" type="ORF">HHU08_15750</name>
</gene>
<name>A0A7Y0PMV9_9BACI</name>
<dbReference type="NCBIfam" id="TIGR02532">
    <property type="entry name" value="IV_pilin_GFxxxE"/>
    <property type="match status" value="1"/>
</dbReference>
<dbReference type="Pfam" id="PF07963">
    <property type="entry name" value="N_methyl"/>
    <property type="match status" value="1"/>
</dbReference>
<comment type="subcellular location">
    <subcellularLocation>
        <location evidence="1">Cell membrane</location>
        <topology evidence="1">Single-pass membrane protein</topology>
    </subcellularLocation>
    <subcellularLocation>
        <location evidence="2">Cell surface</location>
    </subcellularLocation>
</comment>
<evidence type="ECO:0000313" key="11">
    <source>
        <dbReference type="EMBL" id="NMO78438.1"/>
    </source>
</evidence>
<protein>
    <recommendedName>
        <fullName evidence="10">ComG operon protein 3</fullName>
    </recommendedName>
</protein>
<evidence type="ECO:0000256" key="5">
    <source>
        <dbReference type="ARBA" id="ARBA00022692"/>
    </source>
</evidence>
<feature type="transmembrane region" description="Helical" evidence="10">
    <location>
        <begin position="20"/>
        <end position="40"/>
    </location>
</feature>
<dbReference type="Gene3D" id="3.30.700.10">
    <property type="entry name" value="Glycoprotein, Type 4 Pilin"/>
    <property type="match status" value="1"/>
</dbReference>
<sequence>MKGGKYARLAVKKINEQNAFTLIEMMIVLVVISILLIVTIPNITKHNSKINNTGCEALTKMVQAEVQSYYMEHKSYPENIAKLEEENYITNDQKKCTNGKELIITNGVVSTSGTDNP</sequence>
<dbReference type="NCBIfam" id="NF040999">
    <property type="entry name" value="pilin_ComGC"/>
    <property type="match status" value="1"/>
</dbReference>
<dbReference type="GO" id="GO:0030420">
    <property type="term" value="P:establishment of competence for transformation"/>
    <property type="evidence" value="ECO:0007669"/>
    <property type="project" value="UniProtKB-UniRule"/>
</dbReference>
<evidence type="ECO:0000256" key="10">
    <source>
        <dbReference type="PIRNR" id="PIRNR029928"/>
    </source>
</evidence>
<evidence type="ECO:0000256" key="9">
    <source>
        <dbReference type="ARBA" id="ARBA00043982"/>
    </source>
</evidence>
<evidence type="ECO:0000313" key="12">
    <source>
        <dbReference type="Proteomes" id="UP000588491"/>
    </source>
</evidence>
<keyword evidence="6 10" id="KW-1133">Transmembrane helix</keyword>
<evidence type="ECO:0000256" key="3">
    <source>
        <dbReference type="ARBA" id="ARBA00022475"/>
    </source>
</evidence>
<reference evidence="11 12" key="1">
    <citation type="submission" date="2020-04" db="EMBL/GenBank/DDBJ databases">
        <title>Bacillus sp. UniB3 isolated from commercial digestive syrup.</title>
        <authorList>
            <person name="Thorat V."/>
            <person name="Kirdat K."/>
            <person name="Tiwarekar B."/>
            <person name="Yadav A."/>
        </authorList>
    </citation>
    <scope>NUCLEOTIDE SEQUENCE [LARGE SCALE GENOMIC DNA]</scope>
    <source>
        <strain evidence="11 12">UniB3</strain>
    </source>
</reference>
<dbReference type="AlphaFoldDB" id="A0A7Y0PMV9"/>
<evidence type="ECO:0000256" key="6">
    <source>
        <dbReference type="ARBA" id="ARBA00022989"/>
    </source>
</evidence>
<comment type="function">
    <text evidence="10">Required for transformation and DNA binding.</text>
</comment>
<keyword evidence="8 10" id="KW-0178">Competence</keyword>
<evidence type="ECO:0000256" key="7">
    <source>
        <dbReference type="ARBA" id="ARBA00023136"/>
    </source>
</evidence>
<dbReference type="GO" id="GO:0009986">
    <property type="term" value="C:cell surface"/>
    <property type="evidence" value="ECO:0007669"/>
    <property type="project" value="UniProtKB-SubCell"/>
</dbReference>
<dbReference type="PIRSF" id="PIRSF029928">
    <property type="entry name" value="Late_competence_ComGC"/>
    <property type="match status" value="1"/>
</dbReference>
<dbReference type="SUPFAM" id="SSF54523">
    <property type="entry name" value="Pili subunits"/>
    <property type="match status" value="1"/>
</dbReference>
<evidence type="ECO:0000256" key="4">
    <source>
        <dbReference type="ARBA" id="ARBA00022481"/>
    </source>
</evidence>
<dbReference type="RefSeq" id="WP_051994029.1">
    <property type="nucleotide sequence ID" value="NZ_JABBPK010000001.1"/>
</dbReference>
<evidence type="ECO:0000256" key="1">
    <source>
        <dbReference type="ARBA" id="ARBA00004162"/>
    </source>
</evidence>
<accession>A0A7Y0PMV9</accession>
<keyword evidence="4" id="KW-0488">Methylation</keyword>
<dbReference type="InterPro" id="IPR016940">
    <property type="entry name" value="ComGC"/>
</dbReference>